<dbReference type="Pfam" id="PF01479">
    <property type="entry name" value="S4"/>
    <property type="match status" value="1"/>
</dbReference>
<dbReference type="PROSITE" id="PS50889">
    <property type="entry name" value="S4"/>
    <property type="match status" value="1"/>
</dbReference>
<evidence type="ECO:0000256" key="3">
    <source>
        <dbReference type="ARBA" id="ARBA00010876"/>
    </source>
</evidence>
<dbReference type="PANTHER" id="PTHR21600">
    <property type="entry name" value="MITOCHONDRIAL RNA PSEUDOURIDINE SYNTHASE"/>
    <property type="match status" value="1"/>
</dbReference>
<dbReference type="InterPro" id="IPR006225">
    <property type="entry name" value="PsdUridine_synth_RluC/D"/>
</dbReference>
<dbReference type="InterPro" id="IPR036986">
    <property type="entry name" value="S4_RNA-bd_sf"/>
</dbReference>
<feature type="active site" evidence="7">
    <location>
        <position position="144"/>
    </location>
</feature>
<dbReference type="EMBL" id="CP001817">
    <property type="protein sequence ID" value="AEH39808.1"/>
    <property type="molecule type" value="Genomic_DNA"/>
</dbReference>
<evidence type="ECO:0000259" key="10">
    <source>
        <dbReference type="SMART" id="SM00363"/>
    </source>
</evidence>
<comment type="function">
    <text evidence="2">Responsible for synthesis of pseudouridine from uracil at positions 955, 2504 and 2580 in 23S ribosomal RNA.</text>
</comment>
<dbReference type="InterPro" id="IPR006224">
    <property type="entry name" value="PsdUridine_synth_RluA-like_CS"/>
</dbReference>
<sequence length="320" mass="37800">MNRKIVPKYKIIVKKNVCFQRIDNFLFKTFKKLPKSMIYRCLRIGKIRLNHKKIKPTYKLKKNDIITVFAINVALIKKKILKLKQSTINFFLKHIIYEDDHLLIINKPTGISVHSGSGINFGIIEIFREIRPDIFFLELVHRLDKDTSGVLMLAKKKSILKKLHQQLRDKEIYKEYKAIVYGHWPKNNIVDLPLLRIKNLNNKNKVCIHNNGKSSQTNFIVQKYYPNTTLLSVIPITGRTHQIRVHASYSGHPILFDNRYGTKEIKKTEKIYKKNNMRLLLHAQTVIFIHPKNQKKICIYAPLCKNFKKYVHFFSKNIHN</sequence>
<evidence type="ECO:0000256" key="4">
    <source>
        <dbReference type="ARBA" id="ARBA00022552"/>
    </source>
</evidence>
<dbReference type="GO" id="GO:0160141">
    <property type="term" value="F:23S rRNA pseudouridine(955/2504/2580) synthase activity"/>
    <property type="evidence" value="ECO:0007669"/>
    <property type="project" value="UniProtKB-EC"/>
</dbReference>
<dbReference type="InterPro" id="IPR050188">
    <property type="entry name" value="RluA_PseudoU_synthase"/>
</dbReference>
<comment type="similarity">
    <text evidence="3 9">Belongs to the pseudouridine synthase RluA family.</text>
</comment>
<evidence type="ECO:0000256" key="1">
    <source>
        <dbReference type="ARBA" id="ARBA00000381"/>
    </source>
</evidence>
<dbReference type="EC" id="5.4.99.-" evidence="9"/>
<dbReference type="Gene3D" id="3.30.2350.10">
    <property type="entry name" value="Pseudouridine synthase"/>
    <property type="match status" value="1"/>
</dbReference>
<dbReference type="InterPro" id="IPR006145">
    <property type="entry name" value="PsdUridine_synth_RsuA/RluA"/>
</dbReference>
<dbReference type="HOGENOM" id="CLU_016902_1_1_6"/>
<dbReference type="InterPro" id="IPR020103">
    <property type="entry name" value="PsdUridine_synth_cat_dom_sf"/>
</dbReference>
<evidence type="ECO:0000256" key="2">
    <source>
        <dbReference type="ARBA" id="ARBA00002876"/>
    </source>
</evidence>
<evidence type="ECO:0000256" key="8">
    <source>
        <dbReference type="PROSITE-ProRule" id="PRU00182"/>
    </source>
</evidence>
<dbReference type="SUPFAM" id="SSF55120">
    <property type="entry name" value="Pseudouridine synthase"/>
    <property type="match status" value="1"/>
</dbReference>
<comment type="catalytic activity">
    <reaction evidence="1">
        <text>uridine(955/2504/2580) in 23S rRNA = pseudouridine(955/2504/2580) in 23S rRNA</text>
        <dbReference type="Rhea" id="RHEA:42528"/>
        <dbReference type="Rhea" id="RHEA-COMP:10099"/>
        <dbReference type="Rhea" id="RHEA-COMP:10100"/>
        <dbReference type="ChEBI" id="CHEBI:65314"/>
        <dbReference type="ChEBI" id="CHEBI:65315"/>
        <dbReference type="EC" id="5.4.99.24"/>
    </reaction>
</comment>
<evidence type="ECO:0000313" key="11">
    <source>
        <dbReference type="EMBL" id="AEH39808.1"/>
    </source>
</evidence>
<keyword evidence="6 9" id="KW-0413">Isomerase</keyword>
<dbReference type="CDD" id="cd02869">
    <property type="entry name" value="PseudoU_synth_RluA_like"/>
    <property type="match status" value="1"/>
</dbReference>
<dbReference type="AlphaFoldDB" id="F7WZE6"/>
<dbReference type="GO" id="GO:0003723">
    <property type="term" value="F:RNA binding"/>
    <property type="evidence" value="ECO:0007669"/>
    <property type="project" value="UniProtKB-KW"/>
</dbReference>
<dbReference type="STRING" id="261317.BCTU_226"/>
<dbReference type="OrthoDB" id="9807829at2"/>
<comment type="catalytic activity">
    <reaction evidence="9">
        <text>a uridine in RNA = a pseudouridine in RNA</text>
        <dbReference type="Rhea" id="RHEA:48348"/>
        <dbReference type="Rhea" id="RHEA-COMP:12068"/>
        <dbReference type="Rhea" id="RHEA-COMP:12069"/>
        <dbReference type="ChEBI" id="CHEBI:65314"/>
        <dbReference type="ChEBI" id="CHEBI:65315"/>
    </reaction>
</comment>
<dbReference type="Pfam" id="PF00849">
    <property type="entry name" value="PseudoU_synth_2"/>
    <property type="match status" value="1"/>
</dbReference>
<keyword evidence="5 8" id="KW-0694">RNA-binding</keyword>
<dbReference type="InterPro" id="IPR002942">
    <property type="entry name" value="S4_RNA-bd"/>
</dbReference>
<dbReference type="eggNOG" id="COG0564">
    <property type="taxonomic scope" value="Bacteria"/>
</dbReference>
<keyword evidence="12" id="KW-1185">Reference proteome</keyword>
<evidence type="ECO:0000256" key="9">
    <source>
        <dbReference type="RuleBase" id="RU362028"/>
    </source>
</evidence>
<evidence type="ECO:0000313" key="12">
    <source>
        <dbReference type="Proteomes" id="UP000006811"/>
    </source>
</evidence>
<keyword evidence="4" id="KW-0698">rRNA processing</keyword>
<protein>
    <recommendedName>
        <fullName evidence="9">Pseudouridine synthase</fullName>
        <ecNumber evidence="9">5.4.99.-</ecNumber>
    </recommendedName>
</protein>
<gene>
    <name evidence="11" type="primary">rluC</name>
    <name evidence="11" type="ORF">BCTU_226</name>
</gene>
<dbReference type="Proteomes" id="UP000006811">
    <property type="component" value="Chromosome"/>
</dbReference>
<feature type="domain" description="RNA-binding S4" evidence="10">
    <location>
        <begin position="20"/>
        <end position="81"/>
    </location>
</feature>
<organism evidence="11 12">
    <name type="scientific">Buchnera aphidicola</name>
    <name type="common">Cinara tujafilina</name>
    <dbReference type="NCBI Taxonomy" id="261317"/>
    <lineage>
        <taxon>Bacteria</taxon>
        <taxon>Pseudomonadati</taxon>
        <taxon>Pseudomonadota</taxon>
        <taxon>Gammaproteobacteria</taxon>
        <taxon>Enterobacterales</taxon>
        <taxon>Erwiniaceae</taxon>
        <taxon>Buchnera</taxon>
    </lineage>
</organism>
<evidence type="ECO:0000256" key="5">
    <source>
        <dbReference type="ARBA" id="ARBA00022884"/>
    </source>
</evidence>
<reference evidence="11 12" key="1">
    <citation type="journal article" date="2011" name="Appl. Environ. Microbiol.">
        <title>The genome of Buchnera aphidicola from the aphid Cinara tujafilina provides new clues about the evolutionary history of metabolic losses in bacterial endosymbionts.</title>
        <authorList>
            <person name="Lamelas A."/>
            <person name="Gosalbes M.J."/>
            <person name="Moya A."/>
            <person name="Latorre A."/>
        </authorList>
    </citation>
    <scope>NUCLEOTIDE SEQUENCE [LARGE SCALE GENOMIC DNA]</scope>
    <source>
        <strain evidence="12">Cinara tujafilina</strain>
    </source>
</reference>
<evidence type="ECO:0000256" key="7">
    <source>
        <dbReference type="PIRSR" id="PIRSR606225-1"/>
    </source>
</evidence>
<dbReference type="Gene3D" id="3.10.290.10">
    <property type="entry name" value="RNA-binding S4 domain"/>
    <property type="match status" value="1"/>
</dbReference>
<dbReference type="SMART" id="SM00363">
    <property type="entry name" value="S4"/>
    <property type="match status" value="1"/>
</dbReference>
<dbReference type="KEGG" id="baj:BCTU_226"/>
<dbReference type="NCBIfam" id="TIGR00005">
    <property type="entry name" value="rluA_subfam"/>
    <property type="match status" value="1"/>
</dbReference>
<dbReference type="SUPFAM" id="SSF55174">
    <property type="entry name" value="Alpha-L RNA-binding motif"/>
    <property type="match status" value="1"/>
</dbReference>
<dbReference type="PANTHER" id="PTHR21600:SF92">
    <property type="entry name" value="RIBOSOMAL LARGE SUBUNIT PSEUDOURIDINE SYNTHASE C"/>
    <property type="match status" value="1"/>
</dbReference>
<dbReference type="GO" id="GO:0000455">
    <property type="term" value="P:enzyme-directed rRNA pseudouridine synthesis"/>
    <property type="evidence" value="ECO:0007669"/>
    <property type="project" value="TreeGrafter"/>
</dbReference>
<proteinExistence type="inferred from homology"/>
<name>F7WZE6_9GAMM</name>
<accession>F7WZE6</accession>
<dbReference type="PROSITE" id="PS01129">
    <property type="entry name" value="PSI_RLU"/>
    <property type="match status" value="1"/>
</dbReference>
<dbReference type="CDD" id="cd00165">
    <property type="entry name" value="S4"/>
    <property type="match status" value="1"/>
</dbReference>
<evidence type="ECO:0000256" key="6">
    <source>
        <dbReference type="ARBA" id="ARBA00023235"/>
    </source>
</evidence>